<keyword evidence="2" id="KW-1185">Reference proteome</keyword>
<sequence length="16" mass="1765">MFTGLLCNTPNLARTL</sequence>
<gene>
    <name evidence="1" type="ORF">F383_04244</name>
</gene>
<evidence type="ECO:0000313" key="1">
    <source>
        <dbReference type="EMBL" id="KHG20789.1"/>
    </source>
</evidence>
<proteinExistence type="predicted"/>
<evidence type="ECO:0000313" key="2">
    <source>
        <dbReference type="Proteomes" id="UP000032142"/>
    </source>
</evidence>
<dbReference type="AlphaFoldDB" id="A0A0B0P9K2"/>
<accession>A0A0B0P9K2</accession>
<dbReference type="EMBL" id="KN416678">
    <property type="protein sequence ID" value="KHG20789.1"/>
    <property type="molecule type" value="Genomic_DNA"/>
</dbReference>
<dbReference type="Proteomes" id="UP000032142">
    <property type="component" value="Unassembled WGS sequence"/>
</dbReference>
<name>A0A0B0P9K2_GOSAR</name>
<organism evidence="1 2">
    <name type="scientific">Gossypium arboreum</name>
    <name type="common">Tree cotton</name>
    <name type="synonym">Gossypium nanking</name>
    <dbReference type="NCBI Taxonomy" id="29729"/>
    <lineage>
        <taxon>Eukaryota</taxon>
        <taxon>Viridiplantae</taxon>
        <taxon>Streptophyta</taxon>
        <taxon>Embryophyta</taxon>
        <taxon>Tracheophyta</taxon>
        <taxon>Spermatophyta</taxon>
        <taxon>Magnoliopsida</taxon>
        <taxon>eudicotyledons</taxon>
        <taxon>Gunneridae</taxon>
        <taxon>Pentapetalae</taxon>
        <taxon>rosids</taxon>
        <taxon>malvids</taxon>
        <taxon>Malvales</taxon>
        <taxon>Malvaceae</taxon>
        <taxon>Malvoideae</taxon>
        <taxon>Gossypium</taxon>
    </lineage>
</organism>
<protein>
    <submittedName>
        <fullName evidence="1">Uncharacterized protein</fullName>
    </submittedName>
</protein>
<reference evidence="2" key="1">
    <citation type="submission" date="2014-09" db="EMBL/GenBank/DDBJ databases">
        <authorList>
            <person name="Mudge J."/>
            <person name="Ramaraj T."/>
            <person name="Lindquist I.E."/>
            <person name="Bharti A.K."/>
            <person name="Sundararajan A."/>
            <person name="Cameron C.T."/>
            <person name="Woodward J.E."/>
            <person name="May G.D."/>
            <person name="Brubaker C."/>
            <person name="Broadhvest J."/>
            <person name="Wilkins T.A."/>
        </authorList>
    </citation>
    <scope>NUCLEOTIDE SEQUENCE</scope>
    <source>
        <strain evidence="2">cv. AKA8401</strain>
    </source>
</reference>